<dbReference type="AlphaFoldDB" id="I2GM55"/>
<dbReference type="GO" id="GO:0043565">
    <property type="term" value="F:sequence-specific DNA binding"/>
    <property type="evidence" value="ECO:0007669"/>
    <property type="project" value="InterPro"/>
</dbReference>
<organism evidence="5 6">
    <name type="scientific">Fibrisoma limi BUZ 3</name>
    <dbReference type="NCBI Taxonomy" id="1185876"/>
    <lineage>
        <taxon>Bacteria</taxon>
        <taxon>Pseudomonadati</taxon>
        <taxon>Bacteroidota</taxon>
        <taxon>Cytophagia</taxon>
        <taxon>Cytophagales</taxon>
        <taxon>Spirosomataceae</taxon>
        <taxon>Fibrisoma</taxon>
    </lineage>
</organism>
<dbReference type="PROSITE" id="PS01124">
    <property type="entry name" value="HTH_ARAC_FAMILY_2"/>
    <property type="match status" value="1"/>
</dbReference>
<keyword evidence="2" id="KW-0238">DNA-binding</keyword>
<dbReference type="EMBL" id="CAIT01000007">
    <property type="protein sequence ID" value="CCH54981.1"/>
    <property type="molecule type" value="Genomic_DNA"/>
</dbReference>
<keyword evidence="1" id="KW-0805">Transcription regulation</keyword>
<accession>I2GM55</accession>
<dbReference type="SMART" id="SM00342">
    <property type="entry name" value="HTH_ARAC"/>
    <property type="match status" value="1"/>
</dbReference>
<keyword evidence="6" id="KW-1185">Reference proteome</keyword>
<dbReference type="Pfam" id="PF12833">
    <property type="entry name" value="HTH_18"/>
    <property type="match status" value="1"/>
</dbReference>
<dbReference type="InterPro" id="IPR020449">
    <property type="entry name" value="Tscrpt_reg_AraC-type_HTH"/>
</dbReference>
<dbReference type="InterPro" id="IPR009057">
    <property type="entry name" value="Homeodomain-like_sf"/>
</dbReference>
<evidence type="ECO:0000256" key="3">
    <source>
        <dbReference type="ARBA" id="ARBA00023163"/>
    </source>
</evidence>
<dbReference type="PANTHER" id="PTHR43280">
    <property type="entry name" value="ARAC-FAMILY TRANSCRIPTIONAL REGULATOR"/>
    <property type="match status" value="1"/>
</dbReference>
<dbReference type="InterPro" id="IPR037923">
    <property type="entry name" value="HTH-like"/>
</dbReference>
<dbReference type="InterPro" id="IPR003313">
    <property type="entry name" value="AraC-bd"/>
</dbReference>
<keyword evidence="3" id="KW-0804">Transcription</keyword>
<comment type="caution">
    <text evidence="5">The sequence shown here is derived from an EMBL/GenBank/DDBJ whole genome shotgun (WGS) entry which is preliminary data.</text>
</comment>
<gene>
    <name evidence="5" type="ORF">BN8_04209</name>
</gene>
<sequence length="323" mass="37166">MFMGLMDCYICLNMVYFGRCMTDKHHERVTFKGFVNQFMAITMDKFAFSANSIQIYPLSMAPAGIITPSPLFRAEYNFLLLITEGGGKQQIDNTLFDLHPNDILFIREGHLNAIHSIEANTDGYFIYMESRLLPQLFADSTLLHRFTFHPKHSVSGADLKWLVNCCKLLINQQNTSPHAEAIRVVLLRAIWLKLAEASAAARSRPDRPSEITMLFKERLYEHFSTTRNVAFYADSLAVSENYLNRCVNRATNKPPKQHINEMVIIHSKLLLQDRSKDIAQVAFALNFSDPSYFGRFFKQLTGQTPSEYRNTLRQDLSGYRHDF</sequence>
<dbReference type="eggNOG" id="COG2207">
    <property type="taxonomic scope" value="Bacteria"/>
</dbReference>
<name>I2GM55_9BACT</name>
<dbReference type="InterPro" id="IPR018060">
    <property type="entry name" value="HTH_AraC"/>
</dbReference>
<dbReference type="STRING" id="1185876.BN8_04209"/>
<feature type="domain" description="HTH araC/xylS-type" evidence="4">
    <location>
        <begin position="209"/>
        <end position="311"/>
    </location>
</feature>
<proteinExistence type="predicted"/>
<dbReference type="GO" id="GO:0003700">
    <property type="term" value="F:DNA-binding transcription factor activity"/>
    <property type="evidence" value="ECO:0007669"/>
    <property type="project" value="InterPro"/>
</dbReference>
<dbReference type="PRINTS" id="PR00032">
    <property type="entry name" value="HTHARAC"/>
</dbReference>
<evidence type="ECO:0000259" key="4">
    <source>
        <dbReference type="PROSITE" id="PS01124"/>
    </source>
</evidence>
<dbReference type="SUPFAM" id="SSF51215">
    <property type="entry name" value="Regulatory protein AraC"/>
    <property type="match status" value="1"/>
</dbReference>
<dbReference type="Gene3D" id="1.10.10.60">
    <property type="entry name" value="Homeodomain-like"/>
    <property type="match status" value="1"/>
</dbReference>
<evidence type="ECO:0000256" key="1">
    <source>
        <dbReference type="ARBA" id="ARBA00023015"/>
    </source>
</evidence>
<dbReference type="Pfam" id="PF02311">
    <property type="entry name" value="AraC_binding"/>
    <property type="match status" value="1"/>
</dbReference>
<evidence type="ECO:0000256" key="2">
    <source>
        <dbReference type="ARBA" id="ARBA00023125"/>
    </source>
</evidence>
<evidence type="ECO:0000313" key="6">
    <source>
        <dbReference type="Proteomes" id="UP000009309"/>
    </source>
</evidence>
<evidence type="ECO:0000313" key="5">
    <source>
        <dbReference type="EMBL" id="CCH54981.1"/>
    </source>
</evidence>
<dbReference type="Proteomes" id="UP000009309">
    <property type="component" value="Unassembled WGS sequence"/>
</dbReference>
<reference evidence="5 6" key="1">
    <citation type="journal article" date="2012" name="J. Bacteriol.">
        <title>Genome Sequence of the Filamentous Bacterium Fibrisoma limi BUZ 3T.</title>
        <authorList>
            <person name="Filippini M."/>
            <person name="Qi W."/>
            <person name="Jaenicke S."/>
            <person name="Goesmann A."/>
            <person name="Smits T.H."/>
            <person name="Bagheri H.C."/>
        </authorList>
    </citation>
    <scope>NUCLEOTIDE SEQUENCE [LARGE SCALE GENOMIC DNA]</scope>
    <source>
        <strain evidence="6">BUZ 3T</strain>
    </source>
</reference>
<protein>
    <submittedName>
        <fullName evidence="5">Transcriptional regulator, AraC family</fullName>
    </submittedName>
</protein>
<dbReference type="PANTHER" id="PTHR43280:SF32">
    <property type="entry name" value="TRANSCRIPTIONAL REGULATORY PROTEIN"/>
    <property type="match status" value="1"/>
</dbReference>
<dbReference type="SUPFAM" id="SSF46689">
    <property type="entry name" value="Homeodomain-like"/>
    <property type="match status" value="1"/>
</dbReference>